<accession>A0A382E9Q0</accession>
<proteinExistence type="predicted"/>
<dbReference type="EMBL" id="UINC01043124">
    <property type="protein sequence ID" value="SVB46713.1"/>
    <property type="molecule type" value="Genomic_DNA"/>
</dbReference>
<organism evidence="2">
    <name type="scientific">marine metagenome</name>
    <dbReference type="NCBI Taxonomy" id="408172"/>
    <lineage>
        <taxon>unclassified sequences</taxon>
        <taxon>metagenomes</taxon>
        <taxon>ecological metagenomes</taxon>
    </lineage>
</organism>
<feature type="compositionally biased region" description="Basic and acidic residues" evidence="1">
    <location>
        <begin position="13"/>
        <end position="23"/>
    </location>
</feature>
<gene>
    <name evidence="2" type="ORF">METZ01_LOCUS199567</name>
</gene>
<sequence length="30" mass="3275">MSRRDNGGATAKPAERFAERNVAVERQVSA</sequence>
<evidence type="ECO:0000256" key="1">
    <source>
        <dbReference type="SAM" id="MobiDB-lite"/>
    </source>
</evidence>
<dbReference type="AlphaFoldDB" id="A0A382E9Q0"/>
<reference evidence="2" key="1">
    <citation type="submission" date="2018-05" db="EMBL/GenBank/DDBJ databases">
        <authorList>
            <person name="Lanie J.A."/>
            <person name="Ng W.-L."/>
            <person name="Kazmierczak K.M."/>
            <person name="Andrzejewski T.M."/>
            <person name="Davidsen T.M."/>
            <person name="Wayne K.J."/>
            <person name="Tettelin H."/>
            <person name="Glass J.I."/>
            <person name="Rusch D."/>
            <person name="Podicherti R."/>
            <person name="Tsui H.-C.T."/>
            <person name="Winkler M.E."/>
        </authorList>
    </citation>
    <scope>NUCLEOTIDE SEQUENCE</scope>
</reference>
<name>A0A382E9Q0_9ZZZZ</name>
<evidence type="ECO:0000313" key="2">
    <source>
        <dbReference type="EMBL" id="SVB46713.1"/>
    </source>
</evidence>
<feature type="region of interest" description="Disordered" evidence="1">
    <location>
        <begin position="1"/>
        <end position="30"/>
    </location>
</feature>
<protein>
    <submittedName>
        <fullName evidence="2">Uncharacterized protein</fullName>
    </submittedName>
</protein>